<evidence type="ECO:0000313" key="1">
    <source>
        <dbReference type="EMBL" id="SCB49684.1"/>
    </source>
</evidence>
<gene>
    <name evidence="1" type="ORF">GA0061103_0660</name>
</gene>
<dbReference type="AlphaFoldDB" id="A0A1C3XCJ6"/>
<dbReference type="STRING" id="410764.GA0061103_0660"/>
<dbReference type="OrthoDB" id="8089671at2"/>
<keyword evidence="2" id="KW-1185">Reference proteome</keyword>
<dbReference type="RefSeq" id="WP_092719843.1">
    <property type="nucleotide sequence ID" value="NZ_FMAG01000014.1"/>
</dbReference>
<organism evidence="1 2">
    <name type="scientific">Rhizobium multihospitium</name>
    <dbReference type="NCBI Taxonomy" id="410764"/>
    <lineage>
        <taxon>Bacteria</taxon>
        <taxon>Pseudomonadati</taxon>
        <taxon>Pseudomonadota</taxon>
        <taxon>Alphaproteobacteria</taxon>
        <taxon>Hyphomicrobiales</taxon>
        <taxon>Rhizobiaceae</taxon>
        <taxon>Rhizobium/Agrobacterium group</taxon>
        <taxon>Rhizobium</taxon>
    </lineage>
</organism>
<evidence type="ECO:0000313" key="2">
    <source>
        <dbReference type="Proteomes" id="UP000199101"/>
    </source>
</evidence>
<protein>
    <submittedName>
        <fullName evidence="1">Uncharacterized protein</fullName>
    </submittedName>
</protein>
<sequence length="95" mass="9804">MRYSTGQTIMVGDHVKVDGMAGIVVCDFDNRAFVAGYGGGDSPGAEMIGGGTLSSGIMVNTTEAGLIHYEQGSAHILFVEVSGLQPPGAKLRSED</sequence>
<accession>A0A1C3XCJ6</accession>
<name>A0A1C3XCJ6_9HYPH</name>
<proteinExistence type="predicted"/>
<reference evidence="2" key="1">
    <citation type="submission" date="2016-08" db="EMBL/GenBank/DDBJ databases">
        <authorList>
            <person name="Varghese N."/>
            <person name="Submissions Spin"/>
        </authorList>
    </citation>
    <scope>NUCLEOTIDE SEQUENCE [LARGE SCALE GENOMIC DNA]</scope>
    <source>
        <strain evidence="2">HAMBI 2975</strain>
    </source>
</reference>
<dbReference type="EMBL" id="FMAG01000014">
    <property type="protein sequence ID" value="SCB49684.1"/>
    <property type="molecule type" value="Genomic_DNA"/>
</dbReference>
<dbReference type="Proteomes" id="UP000199101">
    <property type="component" value="Unassembled WGS sequence"/>
</dbReference>